<dbReference type="RefSeq" id="WP_149668573.1">
    <property type="nucleotide sequence ID" value="NZ_VTUZ01000002.1"/>
</dbReference>
<comment type="caution">
    <text evidence="2">The sequence shown here is derived from an EMBL/GenBank/DDBJ whole genome shotgun (WGS) entry which is preliminary data.</text>
</comment>
<keyword evidence="3" id="KW-1185">Reference proteome</keyword>
<feature type="region of interest" description="Disordered" evidence="1">
    <location>
        <begin position="123"/>
        <end position="171"/>
    </location>
</feature>
<feature type="region of interest" description="Disordered" evidence="1">
    <location>
        <begin position="214"/>
        <end position="272"/>
    </location>
</feature>
<feature type="compositionally biased region" description="Low complexity" evidence="1">
    <location>
        <begin position="214"/>
        <end position="235"/>
    </location>
</feature>
<organism evidence="2 3">
    <name type="scientific">Paraburkholderia panacisoli</name>
    <dbReference type="NCBI Taxonomy" id="2603818"/>
    <lineage>
        <taxon>Bacteria</taxon>
        <taxon>Pseudomonadati</taxon>
        <taxon>Pseudomonadota</taxon>
        <taxon>Betaproteobacteria</taxon>
        <taxon>Burkholderiales</taxon>
        <taxon>Burkholderiaceae</taxon>
        <taxon>Paraburkholderia</taxon>
    </lineage>
</organism>
<dbReference type="Proteomes" id="UP000325273">
    <property type="component" value="Unassembled WGS sequence"/>
</dbReference>
<gene>
    <name evidence="2" type="ORF">FVF58_03740</name>
</gene>
<feature type="compositionally biased region" description="Low complexity" evidence="1">
    <location>
        <begin position="123"/>
        <end position="156"/>
    </location>
</feature>
<accession>A0A5B0HIE3</accession>
<dbReference type="InterPro" id="IPR050026">
    <property type="entry name" value="PHA_gran_PhaM_N"/>
</dbReference>
<evidence type="ECO:0000313" key="2">
    <source>
        <dbReference type="EMBL" id="KAA1015045.1"/>
    </source>
</evidence>
<dbReference type="EMBL" id="VTUZ01000002">
    <property type="protein sequence ID" value="KAA1015045.1"/>
    <property type="molecule type" value="Genomic_DNA"/>
</dbReference>
<name>A0A5B0HIE3_9BURK</name>
<protein>
    <submittedName>
        <fullName evidence="2">Transcriptional regulator</fullName>
    </submittedName>
</protein>
<proteinExistence type="predicted"/>
<sequence length="272" mass="27460">MTDTTDSTPPFPGFPGFPPAEMLDQLWGMMRLSPFGSALTGAQPGGGLGPSLSMMSDMMAPLTNIEELDKRITDMRAVEQWLKLNLSMLQSAIQALEVQRATLSALRAFGAFAQSSMAQPAAASAAPSPAPARGWPHPAAPAAPSAASPQSAAPQADNEASAENGEEETPATPAFDASAWWNLLQSQFNQIAQFAVTQPAVAVAAAGGRAATDAAQDAESAPAAGSPAAGASPASTDDTKAATKRPAAKRAPAAAKRAGSTSASGSSAKKST</sequence>
<dbReference type="NCBIfam" id="NF043076">
    <property type="entry name" value="PHA_gran_PhaM"/>
    <property type="match status" value="1"/>
</dbReference>
<evidence type="ECO:0000256" key="1">
    <source>
        <dbReference type="SAM" id="MobiDB-lite"/>
    </source>
</evidence>
<dbReference type="AlphaFoldDB" id="A0A5B0HIE3"/>
<evidence type="ECO:0000313" key="3">
    <source>
        <dbReference type="Proteomes" id="UP000325273"/>
    </source>
</evidence>
<reference evidence="2 3" key="1">
    <citation type="submission" date="2019-08" db="EMBL/GenBank/DDBJ databases">
        <title>Paraburkholderia sp. DCY113.</title>
        <authorList>
            <person name="Kang J."/>
        </authorList>
    </citation>
    <scope>NUCLEOTIDE SEQUENCE [LARGE SCALE GENOMIC DNA]</scope>
    <source>
        <strain evidence="2 3">DCY113</strain>
    </source>
</reference>
<feature type="compositionally biased region" description="Low complexity" evidence="1">
    <location>
        <begin position="249"/>
        <end position="272"/>
    </location>
</feature>